<name>A0A9D1LTL9_9FIRM</name>
<organism evidence="2 3">
    <name type="scientific">Candidatus Avimonoglobus intestinipullorum</name>
    <dbReference type="NCBI Taxonomy" id="2840699"/>
    <lineage>
        <taxon>Bacteria</taxon>
        <taxon>Bacillati</taxon>
        <taxon>Bacillota</taxon>
        <taxon>Clostridia</taxon>
        <taxon>Eubacteriales</taxon>
        <taxon>Candidatus Avimonoglobus</taxon>
    </lineage>
</organism>
<dbReference type="InterPro" id="IPR038503">
    <property type="entry name" value="SpoIIIAH_sf"/>
</dbReference>
<dbReference type="InterPro" id="IPR024232">
    <property type="entry name" value="SpoIIIAH"/>
</dbReference>
<dbReference type="Gene3D" id="1.10.287.4300">
    <property type="entry name" value="Stage III sporulation protein AH-like"/>
    <property type="match status" value="1"/>
</dbReference>
<evidence type="ECO:0000313" key="3">
    <source>
        <dbReference type="Proteomes" id="UP000824111"/>
    </source>
</evidence>
<evidence type="ECO:0000313" key="2">
    <source>
        <dbReference type="EMBL" id="HIU47819.1"/>
    </source>
</evidence>
<protein>
    <submittedName>
        <fullName evidence="2">SpoIIIAH-like family protein</fullName>
    </submittedName>
</protein>
<dbReference type="EMBL" id="DVND01000012">
    <property type="protein sequence ID" value="HIU47819.1"/>
    <property type="molecule type" value="Genomic_DNA"/>
</dbReference>
<feature type="region of interest" description="Disordered" evidence="1">
    <location>
        <begin position="73"/>
        <end position="95"/>
    </location>
</feature>
<gene>
    <name evidence="2" type="ORF">IAB04_00485</name>
</gene>
<accession>A0A9D1LTL9</accession>
<reference evidence="2" key="1">
    <citation type="submission" date="2020-10" db="EMBL/GenBank/DDBJ databases">
        <authorList>
            <person name="Gilroy R."/>
        </authorList>
    </citation>
    <scope>NUCLEOTIDE SEQUENCE</scope>
    <source>
        <strain evidence="2">ChiSjej4B22-9803</strain>
    </source>
</reference>
<dbReference type="Proteomes" id="UP000824111">
    <property type="component" value="Unassembled WGS sequence"/>
</dbReference>
<reference evidence="2" key="2">
    <citation type="journal article" date="2021" name="PeerJ">
        <title>Extensive microbial diversity within the chicken gut microbiome revealed by metagenomics and culture.</title>
        <authorList>
            <person name="Gilroy R."/>
            <person name="Ravi A."/>
            <person name="Getino M."/>
            <person name="Pursley I."/>
            <person name="Horton D.L."/>
            <person name="Alikhan N.F."/>
            <person name="Baker D."/>
            <person name="Gharbi K."/>
            <person name="Hall N."/>
            <person name="Watson M."/>
            <person name="Adriaenssens E.M."/>
            <person name="Foster-Nyarko E."/>
            <person name="Jarju S."/>
            <person name="Secka A."/>
            <person name="Antonio M."/>
            <person name="Oren A."/>
            <person name="Chaudhuri R.R."/>
            <person name="La Ragione R."/>
            <person name="Hildebrand F."/>
            <person name="Pallen M.J."/>
        </authorList>
    </citation>
    <scope>NUCLEOTIDE SEQUENCE</scope>
    <source>
        <strain evidence="2">ChiSjej4B22-9803</strain>
    </source>
</reference>
<dbReference type="Pfam" id="PF12685">
    <property type="entry name" value="SpoIIIAH"/>
    <property type="match status" value="1"/>
</dbReference>
<comment type="caution">
    <text evidence="2">The sequence shown here is derived from an EMBL/GenBank/DDBJ whole genome shotgun (WGS) entry which is preliminary data.</text>
</comment>
<evidence type="ECO:0000256" key="1">
    <source>
        <dbReference type="SAM" id="MobiDB-lite"/>
    </source>
</evidence>
<sequence>MMVLKRKEIIAAALVVLIGVAGYLNWSYQDTIRVTDGDSYIETGKKLGEAQYVNSNQEDVEDGATAENTAAENQAAEGENQEENTETQETAANSGDYFVEAKLEKESARSKALEILNQTAANESFDRETREKAQEQILSTAKNVEKEAAIENIAKAKGYPDISVYIDGEEVNIIVRKDGFSEEDVAKIKDIATEQLGISGKNIKIVQVQ</sequence>
<dbReference type="AlphaFoldDB" id="A0A9D1LTL9"/>
<proteinExistence type="predicted"/>